<keyword evidence="3" id="KW-1185">Reference proteome</keyword>
<evidence type="ECO:0000313" key="2">
    <source>
        <dbReference type="EMBL" id="MDT0596521.1"/>
    </source>
</evidence>
<feature type="signal peptide" evidence="1">
    <location>
        <begin position="1"/>
        <end position="25"/>
    </location>
</feature>
<proteinExistence type="predicted"/>
<dbReference type="RefSeq" id="WP_311370048.1">
    <property type="nucleotide sequence ID" value="NZ_JAVRHX010000008.1"/>
</dbReference>
<dbReference type="EMBL" id="JAVRHX010000008">
    <property type="protein sequence ID" value="MDT0596521.1"/>
    <property type="molecule type" value="Genomic_DNA"/>
</dbReference>
<evidence type="ECO:0000313" key="3">
    <source>
        <dbReference type="Proteomes" id="UP001253545"/>
    </source>
</evidence>
<accession>A0ABU2ZV47</accession>
<gene>
    <name evidence="2" type="ORF">RM552_16820</name>
</gene>
<keyword evidence="1" id="KW-0732">Signal</keyword>
<reference evidence="2 3" key="1">
    <citation type="submission" date="2023-09" db="EMBL/GenBank/DDBJ databases">
        <authorList>
            <person name="Rey-Velasco X."/>
        </authorList>
    </citation>
    <scope>NUCLEOTIDE SEQUENCE [LARGE SCALE GENOMIC DNA]</scope>
    <source>
        <strain evidence="2 3">P117</strain>
    </source>
</reference>
<feature type="chain" id="PRO_5047375923" evidence="1">
    <location>
        <begin position="26"/>
        <end position="254"/>
    </location>
</feature>
<comment type="caution">
    <text evidence="2">The sequence shown here is derived from an EMBL/GenBank/DDBJ whole genome shotgun (WGS) entry which is preliminary data.</text>
</comment>
<organism evidence="2 3">
    <name type="scientific">Glaciecola petra</name>
    <dbReference type="NCBI Taxonomy" id="3075602"/>
    <lineage>
        <taxon>Bacteria</taxon>
        <taxon>Pseudomonadati</taxon>
        <taxon>Pseudomonadota</taxon>
        <taxon>Gammaproteobacteria</taxon>
        <taxon>Alteromonadales</taxon>
        <taxon>Alteromonadaceae</taxon>
        <taxon>Glaciecola</taxon>
    </lineage>
</organism>
<dbReference type="InterPro" id="IPR026387">
    <property type="entry name" value="OMP_w_GlyGly"/>
</dbReference>
<dbReference type="NCBIfam" id="TIGR04219">
    <property type="entry name" value="OMP_w_GlyGly"/>
    <property type="match status" value="1"/>
</dbReference>
<dbReference type="Proteomes" id="UP001253545">
    <property type="component" value="Unassembled WGS sequence"/>
</dbReference>
<sequence length="254" mass="27582">MKNVKNLSAIVIASSALLLSTQANADTLLGGYLGAQAWNMDATGGFSENENIAGFAFESEQNASFYAALEHPIPLVPNIKLARTTMDTQGSTTLDTQFNFGDEVFLANATLDTQIEMTATDYILYYELLDSDIATLDIGVAAKQLEGDIVVVDQDGNMAEEEFDGMIPMAYAKVAFGLPLTGLGVFAEGTFLSIDDDSFTDYQAGISYNFVETLAIDMTIQLGYRSTELDIEDLDDIYANLEFDGAFLGIEFDF</sequence>
<name>A0ABU2ZV47_9ALTE</name>
<evidence type="ECO:0000256" key="1">
    <source>
        <dbReference type="SAM" id="SignalP"/>
    </source>
</evidence>
<protein>
    <submittedName>
        <fullName evidence="2">TIGR04219 family outer membrane beta-barrel protein</fullName>
    </submittedName>
</protein>